<dbReference type="EC" id="1.6.5.-" evidence="6"/>
<comment type="caution">
    <text evidence="8">The sequence shown here is derived from an EMBL/GenBank/DDBJ whole genome shotgun (WGS) entry which is preliminary data.</text>
</comment>
<dbReference type="InterPro" id="IPR023048">
    <property type="entry name" value="NADH:quinone_OxRdtase_FMN_depd"/>
</dbReference>
<evidence type="ECO:0000313" key="9">
    <source>
        <dbReference type="Proteomes" id="UP000227088"/>
    </source>
</evidence>
<dbReference type="InterPro" id="IPR003680">
    <property type="entry name" value="Flavodoxin_fold"/>
</dbReference>
<evidence type="ECO:0000313" key="8">
    <source>
        <dbReference type="EMBL" id="OUS41119.1"/>
    </source>
</evidence>
<dbReference type="InterPro" id="IPR029039">
    <property type="entry name" value="Flavoprotein-like_sf"/>
</dbReference>
<dbReference type="Proteomes" id="UP000227088">
    <property type="component" value="Unassembled WGS sequence"/>
</dbReference>
<gene>
    <name evidence="6" type="primary">azoR</name>
    <name evidence="8" type="ORF">A9R00_02550</name>
</gene>
<comment type="catalytic activity">
    <reaction evidence="5">
        <text>N,N-dimethyl-1,4-phenylenediamine + anthranilate + 2 NAD(+) = 2-(4-dimethylaminophenyl)diazenylbenzoate + 2 NADH + 2 H(+)</text>
        <dbReference type="Rhea" id="RHEA:55872"/>
        <dbReference type="ChEBI" id="CHEBI:15378"/>
        <dbReference type="ChEBI" id="CHEBI:15783"/>
        <dbReference type="ChEBI" id="CHEBI:16567"/>
        <dbReference type="ChEBI" id="CHEBI:57540"/>
        <dbReference type="ChEBI" id="CHEBI:57945"/>
        <dbReference type="ChEBI" id="CHEBI:71579"/>
        <dbReference type="EC" id="1.7.1.17"/>
    </reaction>
    <physiologicalReaction direction="right-to-left" evidence="5">
        <dbReference type="Rhea" id="RHEA:55874"/>
    </physiologicalReaction>
</comment>
<evidence type="ECO:0000256" key="5">
    <source>
        <dbReference type="ARBA" id="ARBA00048542"/>
    </source>
</evidence>
<feature type="binding site" evidence="6">
    <location>
        <begin position="139"/>
        <end position="142"/>
    </location>
    <ligand>
        <name>FMN</name>
        <dbReference type="ChEBI" id="CHEBI:58210"/>
    </ligand>
</feature>
<sequence>MMKIVHIDSSIAGREATSSVLAKSIVDQLTNNQDAQVHYRDLNQEVLGHLSEEIFSGFQLEPAQRNEVQQAAAKRSENYIAELKDADALVLAVPMYNFSTPSTVKAWVDHIARAGVSFSYGENGPVGLLNVKKAYVVSTRGGQYANTAFDHQSPWIEQVLKFVGVQEVEFIYAEGQAGGNAEQALKAANEKIAELV</sequence>
<dbReference type="Gene3D" id="3.40.50.360">
    <property type="match status" value="1"/>
</dbReference>
<dbReference type="Pfam" id="PF02525">
    <property type="entry name" value="Flavodoxin_2"/>
    <property type="match status" value="1"/>
</dbReference>
<feature type="domain" description="Flavodoxin-like fold" evidence="7">
    <location>
        <begin position="2"/>
        <end position="194"/>
    </location>
</feature>
<dbReference type="EMBL" id="MABE01000146">
    <property type="protein sequence ID" value="OUS41119.1"/>
    <property type="molecule type" value="Genomic_DNA"/>
</dbReference>
<reference evidence="9" key="1">
    <citation type="journal article" date="2017" name="Proc. Natl. Acad. Sci. U.S.A.">
        <title>Simulation of Deepwater Horizon oil plume reveals substrate specialization within a complex community of hydrocarbon degraders.</title>
        <authorList>
            <person name="Hu P."/>
            <person name="Dubinsky E.A."/>
            <person name="Probst A.J."/>
            <person name="Wang J."/>
            <person name="Sieber C.M.K."/>
            <person name="Tom L.M."/>
            <person name="Gardinali P."/>
            <person name="Banfield J.F."/>
            <person name="Atlas R.M."/>
            <person name="Andersen G.L."/>
        </authorList>
    </citation>
    <scope>NUCLEOTIDE SEQUENCE [LARGE SCALE GENOMIC DNA]</scope>
</reference>
<dbReference type="InterPro" id="IPR050104">
    <property type="entry name" value="FMN-dep_NADH:Q_OxRdtase_AzoR1"/>
</dbReference>
<comment type="similarity">
    <text evidence="6">Belongs to the azoreductase type 1 family.</text>
</comment>
<evidence type="ECO:0000256" key="3">
    <source>
        <dbReference type="ARBA" id="ARBA00023002"/>
    </source>
</evidence>
<comment type="caution">
    <text evidence="6">Lacks conserved residue(s) required for the propagation of feature annotation.</text>
</comment>
<evidence type="ECO:0000256" key="4">
    <source>
        <dbReference type="ARBA" id="ARBA00023027"/>
    </source>
</evidence>
<comment type="catalytic activity">
    <reaction evidence="6">
        <text>2 a quinone + NADH + H(+) = 2 a 1,4-benzosemiquinone + NAD(+)</text>
        <dbReference type="Rhea" id="RHEA:65952"/>
        <dbReference type="ChEBI" id="CHEBI:15378"/>
        <dbReference type="ChEBI" id="CHEBI:57540"/>
        <dbReference type="ChEBI" id="CHEBI:57945"/>
        <dbReference type="ChEBI" id="CHEBI:132124"/>
        <dbReference type="ChEBI" id="CHEBI:134225"/>
    </reaction>
</comment>
<comment type="function">
    <text evidence="6">Also exhibits azoreductase activity. Catalyzes the reductive cleavage of the azo bond in aromatic azo compounds to the corresponding amines.</text>
</comment>
<dbReference type="EC" id="1.7.1.17" evidence="6"/>
<evidence type="ECO:0000256" key="6">
    <source>
        <dbReference type="HAMAP-Rule" id="MF_01216"/>
    </source>
</evidence>
<name>A0A1Y5HUY0_OLEAN</name>
<organism evidence="8 9">
    <name type="scientific">Oleispira antarctica</name>
    <dbReference type="NCBI Taxonomy" id="188908"/>
    <lineage>
        <taxon>Bacteria</taxon>
        <taxon>Pseudomonadati</taxon>
        <taxon>Pseudomonadota</taxon>
        <taxon>Gammaproteobacteria</taxon>
        <taxon>Oceanospirillales</taxon>
        <taxon>Oceanospirillaceae</taxon>
        <taxon>Oleispira</taxon>
    </lineage>
</organism>
<evidence type="ECO:0000259" key="7">
    <source>
        <dbReference type="Pfam" id="PF02525"/>
    </source>
</evidence>
<keyword evidence="3 6" id="KW-0560">Oxidoreductase</keyword>
<proteinExistence type="inferred from homology"/>
<keyword evidence="4 6" id="KW-0520">NAD</keyword>
<dbReference type="PANTHER" id="PTHR43741">
    <property type="entry name" value="FMN-DEPENDENT NADH-AZOREDUCTASE 1"/>
    <property type="match status" value="1"/>
</dbReference>
<dbReference type="SUPFAM" id="SSF52218">
    <property type="entry name" value="Flavoproteins"/>
    <property type="match status" value="1"/>
</dbReference>
<evidence type="ECO:0000256" key="2">
    <source>
        <dbReference type="ARBA" id="ARBA00022643"/>
    </source>
</evidence>
<protein>
    <recommendedName>
        <fullName evidence="6">FMN dependent NADH:quinone oxidoreductase</fullName>
        <ecNumber evidence="6">1.6.5.-</ecNumber>
    </recommendedName>
    <alternativeName>
        <fullName evidence="6">Azo-dye reductase</fullName>
    </alternativeName>
    <alternativeName>
        <fullName evidence="6">FMN-dependent NADH-azo compound oxidoreductase</fullName>
    </alternativeName>
    <alternativeName>
        <fullName evidence="6">FMN-dependent NADH-azoreductase</fullName>
        <ecNumber evidence="6">1.7.1.17</ecNumber>
    </alternativeName>
</protein>
<comment type="function">
    <text evidence="6">Quinone reductase that provides resistance to thiol-specific stress caused by electrophilic quinones.</text>
</comment>
<accession>A0A1Y5HUY0</accession>
<dbReference type="GO" id="GO:0016655">
    <property type="term" value="F:oxidoreductase activity, acting on NAD(P)H, quinone or similar compound as acceptor"/>
    <property type="evidence" value="ECO:0007669"/>
    <property type="project" value="InterPro"/>
</dbReference>
<comment type="cofactor">
    <cofactor evidence="6">
        <name>FMN</name>
        <dbReference type="ChEBI" id="CHEBI:58210"/>
    </cofactor>
    <text evidence="6">Binds 1 FMN per subunit.</text>
</comment>
<keyword evidence="1 6" id="KW-0285">Flavoprotein</keyword>
<dbReference type="HAMAP" id="MF_01216">
    <property type="entry name" value="Azoreductase_type1"/>
    <property type="match status" value="1"/>
</dbReference>
<dbReference type="GO" id="GO:0016652">
    <property type="term" value="F:oxidoreductase activity, acting on NAD(P)H as acceptor"/>
    <property type="evidence" value="ECO:0007669"/>
    <property type="project" value="UniProtKB-UniRule"/>
</dbReference>
<dbReference type="AlphaFoldDB" id="A0A1Y5HUY0"/>
<feature type="binding site" evidence="6">
    <location>
        <position position="10"/>
    </location>
    <ligand>
        <name>FMN</name>
        <dbReference type="ChEBI" id="CHEBI:58210"/>
    </ligand>
</feature>
<evidence type="ECO:0000256" key="1">
    <source>
        <dbReference type="ARBA" id="ARBA00022630"/>
    </source>
</evidence>
<keyword evidence="2 6" id="KW-0288">FMN</keyword>
<comment type="subunit">
    <text evidence="6">Homodimer.</text>
</comment>
<dbReference type="GO" id="GO:0010181">
    <property type="term" value="F:FMN binding"/>
    <property type="evidence" value="ECO:0007669"/>
    <property type="project" value="UniProtKB-UniRule"/>
</dbReference>
<dbReference type="PANTHER" id="PTHR43741:SF4">
    <property type="entry name" value="FMN-DEPENDENT NADH:QUINONE OXIDOREDUCTASE"/>
    <property type="match status" value="1"/>
</dbReference>
<dbReference type="GO" id="GO:0009055">
    <property type="term" value="F:electron transfer activity"/>
    <property type="evidence" value="ECO:0007669"/>
    <property type="project" value="UniProtKB-UniRule"/>
</dbReference>
<feature type="binding site" evidence="6">
    <location>
        <begin position="95"/>
        <end position="98"/>
    </location>
    <ligand>
        <name>FMN</name>
        <dbReference type="ChEBI" id="CHEBI:58210"/>
    </ligand>
</feature>